<dbReference type="EMBL" id="VSRR010017572">
    <property type="protein sequence ID" value="MPC60482.1"/>
    <property type="molecule type" value="Genomic_DNA"/>
</dbReference>
<name>A0A5B7GNW5_PORTR</name>
<accession>A0A5B7GNW5</accession>
<comment type="caution">
    <text evidence="1">The sequence shown here is derived from an EMBL/GenBank/DDBJ whole genome shotgun (WGS) entry which is preliminary data.</text>
</comment>
<evidence type="ECO:0000313" key="2">
    <source>
        <dbReference type="Proteomes" id="UP000324222"/>
    </source>
</evidence>
<reference evidence="1 2" key="1">
    <citation type="submission" date="2019-05" db="EMBL/GenBank/DDBJ databases">
        <title>Another draft genome of Portunus trituberculatus and its Hox gene families provides insights of decapod evolution.</title>
        <authorList>
            <person name="Jeong J.-H."/>
            <person name="Song I."/>
            <person name="Kim S."/>
            <person name="Choi T."/>
            <person name="Kim D."/>
            <person name="Ryu S."/>
            <person name="Kim W."/>
        </authorList>
    </citation>
    <scope>NUCLEOTIDE SEQUENCE [LARGE SCALE GENOMIC DNA]</scope>
    <source>
        <tissue evidence="1">Muscle</tissue>
    </source>
</reference>
<proteinExistence type="predicted"/>
<dbReference type="Proteomes" id="UP000324222">
    <property type="component" value="Unassembled WGS sequence"/>
</dbReference>
<sequence>MKRGLETCIIRRHYDEPLTPVQTLFHPPSTPHRFVPMLKYLSFLRPSTV</sequence>
<gene>
    <name evidence="1" type="ORF">E2C01_054527</name>
</gene>
<protein>
    <submittedName>
        <fullName evidence="1">Uncharacterized protein</fullName>
    </submittedName>
</protein>
<dbReference type="AlphaFoldDB" id="A0A5B7GNW5"/>
<evidence type="ECO:0000313" key="1">
    <source>
        <dbReference type="EMBL" id="MPC60482.1"/>
    </source>
</evidence>
<organism evidence="1 2">
    <name type="scientific">Portunus trituberculatus</name>
    <name type="common">Swimming crab</name>
    <name type="synonym">Neptunus trituberculatus</name>
    <dbReference type="NCBI Taxonomy" id="210409"/>
    <lineage>
        <taxon>Eukaryota</taxon>
        <taxon>Metazoa</taxon>
        <taxon>Ecdysozoa</taxon>
        <taxon>Arthropoda</taxon>
        <taxon>Crustacea</taxon>
        <taxon>Multicrustacea</taxon>
        <taxon>Malacostraca</taxon>
        <taxon>Eumalacostraca</taxon>
        <taxon>Eucarida</taxon>
        <taxon>Decapoda</taxon>
        <taxon>Pleocyemata</taxon>
        <taxon>Brachyura</taxon>
        <taxon>Eubrachyura</taxon>
        <taxon>Portunoidea</taxon>
        <taxon>Portunidae</taxon>
        <taxon>Portuninae</taxon>
        <taxon>Portunus</taxon>
    </lineage>
</organism>
<keyword evidence="2" id="KW-1185">Reference proteome</keyword>